<dbReference type="Proteomes" id="UP000283633">
    <property type="component" value="Unassembled WGS sequence"/>
</dbReference>
<gene>
    <name evidence="2" type="ORF">D1831_14380</name>
</gene>
<sequence length="158" mass="17850">MVEKSRVTRACATTLAAVVMLGGSILMAPTNVQASSTYRRIKITKTSAKAYYSTSLSAKTYSLVGSSKKLKLRANHTLKNFRKTTWIRSKKATIIKHGKKYLYYYVTNAKNGNSGWTWHKYLKAGKNYQMTNPVKKTSKNYIKAKTGKVYQLNGNNNY</sequence>
<name>A0A3R8J4L4_9LACO</name>
<comment type="caution">
    <text evidence="2">The sequence shown here is derived from an EMBL/GenBank/DDBJ whole genome shotgun (WGS) entry which is preliminary data.</text>
</comment>
<dbReference type="EMBL" id="QWZQ01000123">
    <property type="protein sequence ID" value="RRK09154.1"/>
    <property type="molecule type" value="Genomic_DNA"/>
</dbReference>
<feature type="signal peptide" evidence="1">
    <location>
        <begin position="1"/>
        <end position="34"/>
    </location>
</feature>
<dbReference type="AlphaFoldDB" id="A0A3R8J4L4"/>
<feature type="chain" id="PRO_5018613095" description="D-alanyl-D-alanine carboxypeptidase" evidence="1">
    <location>
        <begin position="35"/>
        <end position="158"/>
    </location>
</feature>
<evidence type="ECO:0000313" key="3">
    <source>
        <dbReference type="Proteomes" id="UP000283633"/>
    </source>
</evidence>
<evidence type="ECO:0000313" key="2">
    <source>
        <dbReference type="EMBL" id="RRK09154.1"/>
    </source>
</evidence>
<proteinExistence type="predicted"/>
<feature type="non-terminal residue" evidence="2">
    <location>
        <position position="158"/>
    </location>
</feature>
<organism evidence="2 3">
    <name type="scientific">Lactiplantibacillus garii</name>
    <dbReference type="NCBI Taxonomy" id="2306423"/>
    <lineage>
        <taxon>Bacteria</taxon>
        <taxon>Bacillati</taxon>
        <taxon>Bacillota</taxon>
        <taxon>Bacilli</taxon>
        <taxon>Lactobacillales</taxon>
        <taxon>Lactobacillaceae</taxon>
        <taxon>Lactiplantibacillus</taxon>
    </lineage>
</organism>
<keyword evidence="1" id="KW-0732">Signal</keyword>
<evidence type="ECO:0000256" key="1">
    <source>
        <dbReference type="SAM" id="SignalP"/>
    </source>
</evidence>
<protein>
    <recommendedName>
        <fullName evidence="4">D-alanyl-D-alanine carboxypeptidase</fullName>
    </recommendedName>
</protein>
<reference evidence="2 3" key="1">
    <citation type="submission" date="2018-08" db="EMBL/GenBank/DDBJ databases">
        <title>Genome Lactobacillus garii FI11369.</title>
        <authorList>
            <person name="Diaz M."/>
            <person name="Narbad A."/>
        </authorList>
    </citation>
    <scope>NUCLEOTIDE SEQUENCE [LARGE SCALE GENOMIC DNA]</scope>
    <source>
        <strain evidence="2 3">FI11369</strain>
    </source>
</reference>
<evidence type="ECO:0008006" key="4">
    <source>
        <dbReference type="Google" id="ProtNLM"/>
    </source>
</evidence>
<accession>A0A3R8J4L4</accession>
<keyword evidence="3" id="KW-1185">Reference proteome</keyword>